<dbReference type="SUPFAM" id="SSF47203">
    <property type="entry name" value="Acyl-CoA dehydrogenase C-terminal domain-like"/>
    <property type="match status" value="1"/>
</dbReference>
<organism evidence="5 6">
    <name type="scientific">Paenibacillus nicotianae</name>
    <dbReference type="NCBI Taxonomy" id="1526551"/>
    <lineage>
        <taxon>Bacteria</taxon>
        <taxon>Bacillati</taxon>
        <taxon>Bacillota</taxon>
        <taxon>Bacilli</taxon>
        <taxon>Bacillales</taxon>
        <taxon>Paenibacillaceae</taxon>
        <taxon>Paenibacillus</taxon>
    </lineage>
</organism>
<dbReference type="InterPro" id="IPR009075">
    <property type="entry name" value="AcylCo_DH/oxidase_C"/>
</dbReference>
<dbReference type="EMBL" id="JBHUGF010000010">
    <property type="protein sequence ID" value="MFD1989988.1"/>
    <property type="molecule type" value="Genomic_DNA"/>
</dbReference>
<keyword evidence="3" id="KW-0560">Oxidoreductase</keyword>
<feature type="domain" description="Acyl-CoA dehydrogenase/oxidase C-terminal" evidence="4">
    <location>
        <begin position="208"/>
        <end position="315"/>
    </location>
</feature>
<dbReference type="RefSeq" id="WP_204823703.1">
    <property type="nucleotide sequence ID" value="NZ_JBHUGF010000010.1"/>
</dbReference>
<evidence type="ECO:0000313" key="6">
    <source>
        <dbReference type="Proteomes" id="UP001597403"/>
    </source>
</evidence>
<dbReference type="PANTHER" id="PTHR43884:SF20">
    <property type="entry name" value="ACYL-COA DEHYDROGENASE FADE28"/>
    <property type="match status" value="1"/>
</dbReference>
<name>A0ABW4URE6_9BACL</name>
<evidence type="ECO:0000256" key="2">
    <source>
        <dbReference type="ARBA" id="ARBA00022827"/>
    </source>
</evidence>
<evidence type="ECO:0000256" key="1">
    <source>
        <dbReference type="ARBA" id="ARBA00022630"/>
    </source>
</evidence>
<gene>
    <name evidence="5" type="ORF">ACFSGI_08460</name>
</gene>
<evidence type="ECO:0000259" key="4">
    <source>
        <dbReference type="Pfam" id="PF00441"/>
    </source>
</evidence>
<dbReference type="Gene3D" id="1.20.140.10">
    <property type="entry name" value="Butyryl-CoA Dehydrogenase, subunit A, domain 3"/>
    <property type="match status" value="1"/>
</dbReference>
<keyword evidence="2" id="KW-0274">FAD</keyword>
<dbReference type="Proteomes" id="UP001597403">
    <property type="component" value="Unassembled WGS sequence"/>
</dbReference>
<sequence>MMKVLLNEEENMLKNLFYEIVQSNAENKIDELWRAVEETGALEIGLPAYLNGAELGFEAELLCAQTFGEFAYPDLYLENAFSRGLIIDHLKENVPLDWLNKKIIVLSDAKLHVSWIEQQMKIKGECNYIPFADQADYFLIIEQNQISLICNNPEYIQYHVEKYMKESYLFRLEFMANLFTPVMTFPLSKDSLDEQYMKSFLRKAAYFNGICIGMIQTTIKYTRSRYQFGKPLLQLQTLSHRLALLQTEALAMNKLLIYIASLVNQSYSLTNVQSIFNLNANQAQKTVKECTHFHGAYGMTFSSSSQKYYTQTMIQSLLWTNAYENTFD</sequence>
<keyword evidence="6" id="KW-1185">Reference proteome</keyword>
<dbReference type="Pfam" id="PF00441">
    <property type="entry name" value="Acyl-CoA_dh_1"/>
    <property type="match status" value="1"/>
</dbReference>
<accession>A0ABW4URE6</accession>
<dbReference type="PANTHER" id="PTHR43884">
    <property type="entry name" value="ACYL-COA DEHYDROGENASE"/>
    <property type="match status" value="1"/>
</dbReference>
<protein>
    <submittedName>
        <fullName evidence="5">Acyl-CoA dehydrogenase family protein</fullName>
    </submittedName>
</protein>
<keyword evidence="1" id="KW-0285">Flavoprotein</keyword>
<comment type="caution">
    <text evidence="5">The sequence shown here is derived from an EMBL/GenBank/DDBJ whole genome shotgun (WGS) entry which is preliminary data.</text>
</comment>
<proteinExistence type="predicted"/>
<reference evidence="6" key="1">
    <citation type="journal article" date="2019" name="Int. J. Syst. Evol. Microbiol.">
        <title>The Global Catalogue of Microorganisms (GCM) 10K type strain sequencing project: providing services to taxonomists for standard genome sequencing and annotation.</title>
        <authorList>
            <consortium name="The Broad Institute Genomics Platform"/>
            <consortium name="The Broad Institute Genome Sequencing Center for Infectious Disease"/>
            <person name="Wu L."/>
            <person name="Ma J."/>
        </authorList>
    </citation>
    <scope>NUCLEOTIDE SEQUENCE [LARGE SCALE GENOMIC DNA]</scope>
    <source>
        <strain evidence="6">CGMCC 1.15067</strain>
    </source>
</reference>
<evidence type="ECO:0000256" key="3">
    <source>
        <dbReference type="ARBA" id="ARBA00023002"/>
    </source>
</evidence>
<evidence type="ECO:0000313" key="5">
    <source>
        <dbReference type="EMBL" id="MFD1989988.1"/>
    </source>
</evidence>
<dbReference type="InterPro" id="IPR036250">
    <property type="entry name" value="AcylCo_DH-like_C"/>
</dbReference>